<feature type="compositionally biased region" description="Low complexity" evidence="1">
    <location>
        <begin position="51"/>
        <end position="74"/>
    </location>
</feature>
<gene>
    <name evidence="3" type="primary">LOC110985887</name>
</gene>
<dbReference type="OMA" id="NQHASHE"/>
<feature type="region of interest" description="Disordered" evidence="1">
    <location>
        <begin position="681"/>
        <end position="758"/>
    </location>
</feature>
<evidence type="ECO:0000313" key="2">
    <source>
        <dbReference type="Proteomes" id="UP000694845"/>
    </source>
</evidence>
<feature type="compositionally biased region" description="Basic and acidic residues" evidence="1">
    <location>
        <begin position="827"/>
        <end position="854"/>
    </location>
</feature>
<feature type="compositionally biased region" description="Acidic residues" evidence="1">
    <location>
        <begin position="1123"/>
        <end position="1134"/>
    </location>
</feature>
<feature type="compositionally biased region" description="Acidic residues" evidence="1">
    <location>
        <begin position="224"/>
        <end position="234"/>
    </location>
</feature>
<dbReference type="Gene3D" id="1.20.120.20">
    <property type="entry name" value="Apolipoprotein"/>
    <property type="match status" value="1"/>
</dbReference>
<dbReference type="Proteomes" id="UP000694845">
    <property type="component" value="Unplaced"/>
</dbReference>
<feature type="compositionally biased region" description="Basic and acidic residues" evidence="1">
    <location>
        <begin position="1272"/>
        <end position="1286"/>
    </location>
</feature>
<feature type="region of interest" description="Disordered" evidence="1">
    <location>
        <begin position="1112"/>
        <end position="1143"/>
    </location>
</feature>
<feature type="compositionally biased region" description="Basic and acidic residues" evidence="1">
    <location>
        <begin position="1360"/>
        <end position="1369"/>
    </location>
</feature>
<feature type="compositionally biased region" description="Basic and acidic residues" evidence="1">
    <location>
        <begin position="483"/>
        <end position="492"/>
    </location>
</feature>
<proteinExistence type="predicted"/>
<feature type="compositionally biased region" description="Basic and acidic residues" evidence="1">
    <location>
        <begin position="892"/>
        <end position="916"/>
    </location>
</feature>
<dbReference type="KEGG" id="aplc:110985887"/>
<feature type="compositionally biased region" description="Basic residues" evidence="1">
    <location>
        <begin position="1224"/>
        <end position="1238"/>
    </location>
</feature>
<reference evidence="3" key="1">
    <citation type="submission" date="2025-08" db="UniProtKB">
        <authorList>
            <consortium name="RefSeq"/>
        </authorList>
    </citation>
    <scope>IDENTIFICATION</scope>
</reference>
<feature type="compositionally biased region" description="Basic and acidic residues" evidence="1">
    <location>
        <begin position="1571"/>
        <end position="1592"/>
    </location>
</feature>
<evidence type="ECO:0000256" key="1">
    <source>
        <dbReference type="SAM" id="MobiDB-lite"/>
    </source>
</evidence>
<evidence type="ECO:0000313" key="3">
    <source>
        <dbReference type="RefSeq" id="XP_022103014.1"/>
    </source>
</evidence>
<name>A0A8B7ZBG2_ACAPL</name>
<feature type="compositionally biased region" description="Basic residues" evidence="1">
    <location>
        <begin position="1287"/>
        <end position="1310"/>
    </location>
</feature>
<organism evidence="2 3">
    <name type="scientific">Acanthaster planci</name>
    <name type="common">Crown-of-thorns starfish</name>
    <dbReference type="NCBI Taxonomy" id="133434"/>
    <lineage>
        <taxon>Eukaryota</taxon>
        <taxon>Metazoa</taxon>
        <taxon>Echinodermata</taxon>
        <taxon>Eleutherozoa</taxon>
        <taxon>Asterozoa</taxon>
        <taxon>Asteroidea</taxon>
        <taxon>Valvatacea</taxon>
        <taxon>Valvatida</taxon>
        <taxon>Acanthasteridae</taxon>
        <taxon>Acanthaster</taxon>
    </lineage>
</organism>
<keyword evidence="2" id="KW-1185">Reference proteome</keyword>
<feature type="compositionally biased region" description="Low complexity" evidence="1">
    <location>
        <begin position="1112"/>
        <end position="1122"/>
    </location>
</feature>
<accession>A0A8B7ZBG2</accession>
<feature type="region of interest" description="Disordered" evidence="1">
    <location>
        <begin position="892"/>
        <end position="931"/>
    </location>
</feature>
<feature type="compositionally biased region" description="Basic residues" evidence="1">
    <location>
        <begin position="1257"/>
        <end position="1271"/>
    </location>
</feature>
<feature type="compositionally biased region" description="Basic residues" evidence="1">
    <location>
        <begin position="1554"/>
        <end position="1570"/>
    </location>
</feature>
<feature type="region of interest" description="Disordered" evidence="1">
    <location>
        <begin position="812"/>
        <end position="854"/>
    </location>
</feature>
<feature type="compositionally biased region" description="Low complexity" evidence="1">
    <location>
        <begin position="497"/>
        <end position="507"/>
    </location>
</feature>
<protein>
    <submittedName>
        <fullName evidence="3">Uncharacterized protein LOC110985887</fullName>
    </submittedName>
</protein>
<sequence>MSSESNGERPPRGWTLVDKHGRTEDSEDSSGSSSDFVDLGEDSVRYHHVSRSSSVINIPPGTLTTPSTFSTSLPANFRAHGEASGSPEEDSQNPVFHGDSVVTLTEPPSSLENPKDAGIFHGDGAARRRNHGNSSPETKMMSCGEDEDKTPLSELNLPAAANKQSSHLENSLSSCASALTGSQSPLLASYLNGLTNVGDQLEGQRSSSHRGSPANFQVSQNLDGADDEEPDVPENQEAGGADNISVDSIEVLSMPSQEGQFVEDRAVIKDCEETLEGVRETAQDDQKMQAVHEPTMLSMAAVLPETEMLPHHGNELHLSSVSEESDTSEFERIDPEMIPRVEEMDSHTVDSAEENKMDVAGARPTEALQDEPLSNILLRPSSQPRNFVGAQLLDPEGVHISSQSSGPSLPVTPDTLVPSSSPASHIHPWSGIQPFPSDQSAAGRIGLCHQSSSADSAGLRLQPLSRFGLPRQHSNSSSDEGFELVRRPRRQDDDEVSVVSSSSSDLSGFVNARQRHGPSLSRSVNQRHNDFDDTLDSVSNFTDISEDCLPANMMIQSQKSGVKQYRHRRDDGLNTRLDWLVAMVLLAGLALGIGHYIGSTQEMAHQHSINTGQVQRLRELQDDLVTCLDRSSGIDSRITTERSSPALQAVKLLEGLNSKMLEEELDESRLLEQKVGATKLDPNRVDSGVKGNTESGIGILEESGVSSSDPADENVKEAQPSLPCHSSEGSTEESKESLKEGITENQDGTDKNGGLGLDKKVVEEKTLTDQSVNTDEEPEMVFQDASVVLDELEMITSEKMDLVDDGEVKDEGVGVRSDASVDLNEGEAIKDQHQGAEEGDLSGKGESDVESEIPDKKYRYRTDFEVLQSKIEVMEEKLDEVMKTARHWQEMYEESKKEENSDDESNKMDQELGKDQEDLDAPEKDEDPLAGIGGTLESLWAGWLETDHGKAILYFLNQTQEQSVLWSEAVLRELAALKAVPNSEEAQAFLNNSKLFMTHLGKEIESATGYLKNQSSRLMEENNITAENVGEKASSAWTKVKNVTSDIVDYNKKVLSFLGEHLANTVHSVENISAEIIADQNLSMSNFANMVEQAWGTVKNYSSLVTETVLNKTSESTKTTESQPDDVSETESSEDTQSGLGETLRGAWETVRNYSTNLTSKQNLSISGLREQVKAAWGKVKNTSAQVMEDISESSLAEKLKDGAQKFGEKVGSTVRSVKEKIKGLHNRKRCGKRKHHCHSDGHRHAQRGKEKDQKKFNKHNGHAKKKKWKKLQSENKKEDPSEEHNRHRKHQKHKKYHGHHNKSGKRGQAHHSEQYSLPSRRQHQHQPPLDKSDTTKSQSSTSQQPERILNQDATHHKRDYLLKQDHHSFVTSSDPRSQNQHASHEVEPPPGEEREDLVPAKQHLKPRYTRNQQKSGGRGQEIPKDDDMALGEHFKAYTSSCPPKPRGLESKAEESASISNWEELFDCVDMHCKGNEKCMLSQRRDAARLYSELLDYQEWLKERNLKNDVRELREFLEELGEFLSETDSDDEDLDELKDEFGDMMQDMEERALKRQRKKDKSLKSQHHKPKETNQNHDVRVHQQEDSARLSDPEELENSTVIIDLKTLPQQQDRISNSQSQSSSGNSEKRKYAGRGFHSNNDDDDWYLQRAKTRAEQRRSQHWLGDNDHRDTPNWYLHWVQGRINGRTGVTVWDMYEWIKERYMLREELRRHDMEDHTNWFLRRP</sequence>
<feature type="compositionally biased region" description="Basic and acidic residues" evidence="1">
    <location>
        <begin position="1422"/>
        <end position="1436"/>
    </location>
</feature>
<feature type="region of interest" description="Disordered" evidence="1">
    <location>
        <begin position="1"/>
        <end position="151"/>
    </location>
</feature>
<feature type="region of interest" description="Disordered" evidence="1">
    <location>
        <begin position="467"/>
        <end position="536"/>
    </location>
</feature>
<feature type="region of interest" description="Disordered" evidence="1">
    <location>
        <begin position="398"/>
        <end position="437"/>
    </location>
</feature>
<feature type="compositionally biased region" description="Basic and acidic residues" evidence="1">
    <location>
        <begin position="1"/>
        <end position="24"/>
    </location>
</feature>
<dbReference type="GeneID" id="110985887"/>
<feature type="compositionally biased region" description="Polar residues" evidence="1">
    <location>
        <begin position="1370"/>
        <end position="1382"/>
    </location>
</feature>
<feature type="compositionally biased region" description="Basic and acidic residues" evidence="1">
    <location>
        <begin position="732"/>
        <end position="742"/>
    </location>
</feature>
<feature type="region of interest" description="Disordered" evidence="1">
    <location>
        <begin position="1552"/>
        <end position="1646"/>
    </location>
</feature>
<dbReference type="RefSeq" id="XP_022103014.1">
    <property type="nucleotide sequence ID" value="XM_022247322.1"/>
</dbReference>
<feature type="compositionally biased region" description="Low complexity" evidence="1">
    <location>
        <begin position="1610"/>
        <end position="1626"/>
    </location>
</feature>
<dbReference type="OrthoDB" id="10072649at2759"/>
<feature type="compositionally biased region" description="Low complexity" evidence="1">
    <location>
        <begin position="1336"/>
        <end position="1345"/>
    </location>
</feature>
<feature type="compositionally biased region" description="Basic and acidic residues" evidence="1">
    <location>
        <begin position="1239"/>
        <end position="1256"/>
    </location>
</feature>
<feature type="region of interest" description="Disordered" evidence="1">
    <location>
        <begin position="1224"/>
        <end position="1452"/>
    </location>
</feature>
<feature type="compositionally biased region" description="Polar residues" evidence="1">
    <location>
        <begin position="102"/>
        <end position="112"/>
    </location>
</feature>
<feature type="region of interest" description="Disordered" evidence="1">
    <location>
        <begin position="201"/>
        <end position="243"/>
    </location>
</feature>
<feature type="compositionally biased region" description="Polar residues" evidence="1">
    <location>
        <begin position="201"/>
        <end position="222"/>
    </location>
</feature>
<feature type="compositionally biased region" description="Acidic residues" evidence="1">
    <location>
        <begin position="917"/>
        <end position="928"/>
    </location>
</feature>